<accession>A0A164YV92</accession>
<evidence type="ECO:0000313" key="2">
    <source>
        <dbReference type="Proteomes" id="UP000182631"/>
    </source>
</evidence>
<reference evidence="2" key="1">
    <citation type="submission" date="2016-02" db="EMBL/GenBank/DDBJ databases">
        <authorList>
            <person name="liu f."/>
        </authorList>
    </citation>
    <scope>NUCLEOTIDE SEQUENCE [LARGE SCALE GENOMIC DNA]</scope>
</reference>
<protein>
    <submittedName>
        <fullName evidence="1">Uncharacterized protein</fullName>
    </submittedName>
</protein>
<proteinExistence type="predicted"/>
<gene>
    <name evidence="1" type="ORF">FLM9_248</name>
</gene>
<dbReference type="Proteomes" id="UP000182631">
    <property type="component" value="Unassembled WGS sequence"/>
</dbReference>
<organism evidence="1 2">
    <name type="scientific">Candidatus Synechococcus spongiarum</name>
    <dbReference type="NCBI Taxonomy" id="431041"/>
    <lineage>
        <taxon>Bacteria</taxon>
        <taxon>Bacillati</taxon>
        <taxon>Cyanobacteriota</taxon>
        <taxon>Cyanophyceae</taxon>
        <taxon>Synechococcales</taxon>
        <taxon>Synechococcaceae</taxon>
        <taxon>Synechococcus</taxon>
    </lineage>
</organism>
<dbReference type="AlphaFoldDB" id="A0A164YV92"/>
<sequence>MLSTIDSKRAFSLCAPAPTGKRVKPLRHWLGCSNGDISLDQSLAAGDCVVEGL</sequence>
<keyword evidence="2" id="KW-1185">Reference proteome</keyword>
<name>A0A164YV92_9SYNE</name>
<evidence type="ECO:0000313" key="1">
    <source>
        <dbReference type="EMBL" id="SAY38390.1"/>
    </source>
</evidence>
<dbReference type="EMBL" id="FITM01000026">
    <property type="protein sequence ID" value="SAY38390.1"/>
    <property type="molecule type" value="Genomic_DNA"/>
</dbReference>